<accession>A0A4V6NYT7</accession>
<reference evidence="2 3" key="1">
    <citation type="submission" date="2019-03" db="EMBL/GenBank/DDBJ databases">
        <title>Genomic Encyclopedia of Type Strains, Phase IV (KMG-IV): sequencing the most valuable type-strain genomes for metagenomic binning, comparative biology and taxonomic classification.</title>
        <authorList>
            <person name="Goeker M."/>
        </authorList>
    </citation>
    <scope>NUCLEOTIDE SEQUENCE [LARGE SCALE GENOMIC DNA]</scope>
    <source>
        <strain evidence="2 3">DSM 29489</strain>
    </source>
</reference>
<evidence type="ECO:0000259" key="1">
    <source>
        <dbReference type="Pfam" id="PF00882"/>
    </source>
</evidence>
<evidence type="ECO:0000313" key="3">
    <source>
        <dbReference type="Proteomes" id="UP000295726"/>
    </source>
</evidence>
<organism evidence="2 3">
    <name type="scientific">Muricomes intestini</name>
    <dbReference type="NCBI Taxonomy" id="1796634"/>
    <lineage>
        <taxon>Bacteria</taxon>
        <taxon>Bacillati</taxon>
        <taxon>Bacillota</taxon>
        <taxon>Clostridia</taxon>
        <taxon>Lachnospirales</taxon>
        <taxon>Lachnospiraceae</taxon>
        <taxon>Muricomes</taxon>
    </lineage>
</organism>
<dbReference type="RefSeq" id="WP_132383028.1">
    <property type="nucleotide sequence ID" value="NZ_DAIPCY010000022.1"/>
</dbReference>
<dbReference type="EMBL" id="SLZZ01000025">
    <property type="protein sequence ID" value="TCS76217.1"/>
    <property type="molecule type" value="Genomic_DNA"/>
</dbReference>
<proteinExistence type="predicted"/>
<feature type="domain" description="Phospholipase C/D" evidence="1">
    <location>
        <begin position="7"/>
        <end position="142"/>
    </location>
</feature>
<comment type="caution">
    <text evidence="2">The sequence shown here is derived from an EMBL/GenBank/DDBJ whole genome shotgun (WGS) entry which is preliminary data.</text>
</comment>
<evidence type="ECO:0000313" key="2">
    <source>
        <dbReference type="EMBL" id="TCS76217.1"/>
    </source>
</evidence>
<gene>
    <name evidence="2" type="ORF">EDD59_12540</name>
</gene>
<name>A0A4V6NYT7_9FIRM</name>
<dbReference type="InterPro" id="IPR029002">
    <property type="entry name" value="PLPC/GPLD1"/>
</dbReference>
<sequence length="274" mass="31627">MPTTYAHYKFGGDVISALPRPLQRAVENNRELFDIGLHGPDILFYYNAIDKSNPIIQQGHAIHKKPAAEFFKRAEDILKREEDTAAARAYIYGFICHFVLDSECHKYIQKMMYVSGLTHSEIEKEFDRYLLTEDYINPLRYLATNHIHPSLENAQVIAPFFNNLPAETVRKSLKAMIFYHKLLLAPGKKKRKLLFTSMKLLGKYETMHGMVVNEEPNPECEQYCLLLKKLYAGAVTIAADLIVKFQKSLFQGVELPVRFQETFDAGKHWKELPL</sequence>
<dbReference type="OrthoDB" id="9810528at2"/>
<dbReference type="Pfam" id="PF00882">
    <property type="entry name" value="Zn_dep_PLPC"/>
    <property type="match status" value="1"/>
</dbReference>
<dbReference type="Proteomes" id="UP000295726">
    <property type="component" value="Unassembled WGS sequence"/>
</dbReference>
<dbReference type="AlphaFoldDB" id="A0A4V6NYT7"/>
<keyword evidence="3" id="KW-1185">Reference proteome</keyword>
<protein>
    <submittedName>
        <fullName evidence="2">Zinc dependent phospholipase C</fullName>
    </submittedName>
</protein>